<dbReference type="Pfam" id="PF12838">
    <property type="entry name" value="Fer4_7"/>
    <property type="match status" value="1"/>
</dbReference>
<dbReference type="Gene3D" id="3.30.70.20">
    <property type="match status" value="1"/>
</dbReference>
<dbReference type="RefSeq" id="WP_324696678.1">
    <property type="nucleotide sequence ID" value="NZ_JAYMYJ010000133.1"/>
</dbReference>
<dbReference type="SUPFAM" id="SSF54862">
    <property type="entry name" value="4Fe-4S ferredoxins"/>
    <property type="match status" value="1"/>
</dbReference>
<dbReference type="InterPro" id="IPR017900">
    <property type="entry name" value="4Fe4S_Fe_S_CS"/>
</dbReference>
<evidence type="ECO:0000259" key="4">
    <source>
        <dbReference type="PROSITE" id="PS51379"/>
    </source>
</evidence>
<evidence type="ECO:0000313" key="6">
    <source>
        <dbReference type="Proteomes" id="UP001308005"/>
    </source>
</evidence>
<evidence type="ECO:0000256" key="1">
    <source>
        <dbReference type="ARBA" id="ARBA00022723"/>
    </source>
</evidence>
<dbReference type="Gene3D" id="3.50.50.60">
    <property type="entry name" value="FAD/NAD(P)-binding domain"/>
    <property type="match status" value="1"/>
</dbReference>
<keyword evidence="3" id="KW-0411">Iron-sulfur</keyword>
<evidence type="ECO:0000256" key="2">
    <source>
        <dbReference type="ARBA" id="ARBA00023004"/>
    </source>
</evidence>
<dbReference type="InterPro" id="IPR017896">
    <property type="entry name" value="4Fe4S_Fe-S-bd"/>
</dbReference>
<dbReference type="Pfam" id="PF14691">
    <property type="entry name" value="Fer4_20"/>
    <property type="match status" value="1"/>
</dbReference>
<feature type="domain" description="4Fe-4S ferredoxin-type" evidence="4">
    <location>
        <begin position="585"/>
        <end position="614"/>
    </location>
</feature>
<keyword evidence="2" id="KW-0408">Iron</keyword>
<dbReference type="InterPro" id="IPR023753">
    <property type="entry name" value="FAD/NAD-binding_dom"/>
</dbReference>
<keyword evidence="1" id="KW-0479">Metal-binding</keyword>
<sequence>MATAPNDSKLQGHTFRRFKDGDSEWDNMHDKIFVQDTTHKCPTYIHKTPPCQGSCPSGEDIRGWLQIVRGIEKPPVGMTMQEYAFRRSTNANPFPSMMGRVCPAPCQSGCNRNDVDDFVGINSVEQYIGDTAIANGFKFDAPDQMSGKKIAIIGGGPAGMAAAYQLRRMGHASTVFEQHPELGGMMRYGIPGYRVPRDKLAAEMQRIIDMGNIEIRCNTKIGADVTVEQLEADFDAILWTVGCWNGRGLFVEKWAETPNCVSAVDFLEAFNKGTMKYTAPRVVCVGGGDTSIDVVSVSRRIGTLAGYAENPEDAATSKLTHAEVDGKAPATVTLTTLFPLDQMTAAEHEVQDALKEGVTILTEVMPKELVLDENGRAIGLKVVECVMKGNMPQPKEGGKETIIEADLVVSAIGQFGKLDGLDAFNNGRHQIDADALYRVKGKVKHFAAGDIIRPHLLTTAIGQASIASQTIDQFLRNEELKKRPKVDKHHFDLMQKLHEAGLDPADYGSSKAEDLRGTSDANFAVHNYDDRSKNVIVPSSELYLGHFATQIRNKRTEDVPTAEEVLGHFAERMNPLAEADAVNEAKRCMSCGMCFECDNCVIFCPQDAVYRVPKKQATLGRYVATDYSRCIGCHICADVCPTGYIEMGLGE</sequence>
<proteinExistence type="predicted"/>
<comment type="caution">
    <text evidence="5">The sequence shown here is derived from an EMBL/GenBank/DDBJ whole genome shotgun (WGS) entry which is preliminary data.</text>
</comment>
<keyword evidence="6" id="KW-1185">Reference proteome</keyword>
<accession>A0ABU6D053</accession>
<organism evidence="5 6">
    <name type="scientific">Candidatus Thiothrix phosphatis</name>
    <dbReference type="NCBI Taxonomy" id="3112415"/>
    <lineage>
        <taxon>Bacteria</taxon>
        <taxon>Pseudomonadati</taxon>
        <taxon>Pseudomonadota</taxon>
        <taxon>Gammaproteobacteria</taxon>
        <taxon>Thiotrichales</taxon>
        <taxon>Thiotrichaceae</taxon>
        <taxon>Thiothrix</taxon>
    </lineage>
</organism>
<dbReference type="PANTHER" id="PTHR42783">
    <property type="entry name" value="GLUTAMATE SYNTHASE [NADPH] SMALL CHAIN"/>
    <property type="match status" value="1"/>
</dbReference>
<evidence type="ECO:0000313" key="5">
    <source>
        <dbReference type="EMBL" id="MEB4592415.1"/>
    </source>
</evidence>
<dbReference type="PANTHER" id="PTHR42783:SF3">
    <property type="entry name" value="GLUTAMATE SYNTHASE [NADPH] SMALL CHAIN-RELATED"/>
    <property type="match status" value="1"/>
</dbReference>
<dbReference type="Gene3D" id="1.10.1060.10">
    <property type="entry name" value="Alpha-helical ferredoxin"/>
    <property type="match status" value="1"/>
</dbReference>
<dbReference type="Proteomes" id="UP001308005">
    <property type="component" value="Unassembled WGS sequence"/>
</dbReference>
<dbReference type="Gene3D" id="3.40.50.720">
    <property type="entry name" value="NAD(P)-binding Rossmann-like Domain"/>
    <property type="match status" value="1"/>
</dbReference>
<dbReference type="InterPro" id="IPR009051">
    <property type="entry name" value="Helical_ferredxn"/>
</dbReference>
<evidence type="ECO:0000256" key="3">
    <source>
        <dbReference type="ARBA" id="ARBA00023014"/>
    </source>
</evidence>
<dbReference type="PROSITE" id="PS00198">
    <property type="entry name" value="4FE4S_FER_1"/>
    <property type="match status" value="1"/>
</dbReference>
<dbReference type="NCBIfam" id="NF009410">
    <property type="entry name" value="PRK12771.1"/>
    <property type="match status" value="1"/>
</dbReference>
<name>A0ABU6D053_9GAMM</name>
<dbReference type="Pfam" id="PF07992">
    <property type="entry name" value="Pyr_redox_2"/>
    <property type="match status" value="1"/>
</dbReference>
<reference evidence="6" key="1">
    <citation type="submission" date="2023-07" db="EMBL/GenBank/DDBJ databases">
        <title>The carbon used by Thiothrix.</title>
        <authorList>
            <person name="Chen L."/>
        </authorList>
    </citation>
    <scope>NUCLEOTIDE SEQUENCE [LARGE SCALE GENOMIC DNA]</scope>
</reference>
<dbReference type="EMBL" id="JAYMYJ010000133">
    <property type="protein sequence ID" value="MEB4592415.1"/>
    <property type="molecule type" value="Genomic_DNA"/>
</dbReference>
<dbReference type="PRINTS" id="PR00419">
    <property type="entry name" value="ADXRDTASE"/>
</dbReference>
<dbReference type="InterPro" id="IPR036188">
    <property type="entry name" value="FAD/NAD-bd_sf"/>
</dbReference>
<dbReference type="SUPFAM" id="SSF51971">
    <property type="entry name" value="Nucleotide-binding domain"/>
    <property type="match status" value="1"/>
</dbReference>
<dbReference type="PROSITE" id="PS51379">
    <property type="entry name" value="4FE4S_FER_2"/>
    <property type="match status" value="2"/>
</dbReference>
<dbReference type="InterPro" id="IPR028261">
    <property type="entry name" value="DPD_II"/>
</dbReference>
<feature type="domain" description="4Fe-4S ferredoxin-type" evidence="4">
    <location>
        <begin position="621"/>
        <end position="650"/>
    </location>
</feature>
<gene>
    <name evidence="5" type="ORF">VSS37_15620</name>
</gene>
<protein>
    <submittedName>
        <fullName evidence="5">NAD(P)-binding protein</fullName>
    </submittedName>
</protein>